<protein>
    <submittedName>
        <fullName evidence="1">Uncharacterized protein</fullName>
    </submittedName>
</protein>
<dbReference type="EMBL" id="AHOP02000008">
    <property type="protein sequence ID" value="EMO42658.1"/>
    <property type="molecule type" value="Genomic_DNA"/>
</dbReference>
<dbReference type="AlphaFoldDB" id="M6UZD1"/>
<sequence length="44" mass="5270">MGKSGFYKTNLLHRVCIRYKITYKIDTLSDHFSFSLLCSLFQFF</sequence>
<evidence type="ECO:0000313" key="2">
    <source>
        <dbReference type="Proteomes" id="UP000012153"/>
    </source>
</evidence>
<accession>M6UZD1</accession>
<evidence type="ECO:0000313" key="1">
    <source>
        <dbReference type="EMBL" id="EMO42658.1"/>
    </source>
</evidence>
<reference evidence="1 2" key="1">
    <citation type="submission" date="2013-01" db="EMBL/GenBank/DDBJ databases">
        <authorList>
            <person name="Harkins D.M."/>
            <person name="Durkin A.S."/>
            <person name="Brinkac L.M."/>
            <person name="Haft D.H."/>
            <person name="Selengut J.D."/>
            <person name="Sanka R."/>
            <person name="DePew J."/>
            <person name="Purushe J."/>
            <person name="Matthias M.A."/>
            <person name="Vinetz J.M."/>
            <person name="Sutton G.G."/>
            <person name="Nierman W.C."/>
            <person name="Fouts D.E."/>
        </authorList>
    </citation>
    <scope>NUCLEOTIDE SEQUENCE [LARGE SCALE GENOMIC DNA]</scope>
    <source>
        <strain evidence="1 2">ZUN142</strain>
    </source>
</reference>
<dbReference type="Proteomes" id="UP000012153">
    <property type="component" value="Unassembled WGS sequence"/>
</dbReference>
<comment type="caution">
    <text evidence="1">The sequence shown here is derived from an EMBL/GenBank/DDBJ whole genome shotgun (WGS) entry which is preliminary data.</text>
</comment>
<proteinExistence type="predicted"/>
<gene>
    <name evidence="1" type="ORF">LEP1GSC186_0873</name>
</gene>
<name>M6UZD1_9LEPT</name>
<organism evidence="1 2">
    <name type="scientific">Leptospira noguchii serovar Autumnalis str. ZUN142</name>
    <dbReference type="NCBI Taxonomy" id="1085540"/>
    <lineage>
        <taxon>Bacteria</taxon>
        <taxon>Pseudomonadati</taxon>
        <taxon>Spirochaetota</taxon>
        <taxon>Spirochaetia</taxon>
        <taxon>Leptospirales</taxon>
        <taxon>Leptospiraceae</taxon>
        <taxon>Leptospira</taxon>
    </lineage>
</organism>